<evidence type="ECO:0000313" key="3">
    <source>
        <dbReference type="Proteomes" id="UP001620626"/>
    </source>
</evidence>
<reference evidence="2 3" key="1">
    <citation type="submission" date="2024-10" db="EMBL/GenBank/DDBJ databases">
        <authorList>
            <person name="Kim D."/>
        </authorList>
    </citation>
    <scope>NUCLEOTIDE SEQUENCE [LARGE SCALE GENOMIC DNA]</scope>
    <source>
        <strain evidence="2">BH-2024</strain>
    </source>
</reference>
<dbReference type="Pfam" id="PF22934">
    <property type="entry name" value="SPRTN_ZBD"/>
    <property type="match status" value="1"/>
</dbReference>
<evidence type="ECO:0000313" key="2">
    <source>
        <dbReference type="EMBL" id="KAL3080467.1"/>
    </source>
</evidence>
<evidence type="ECO:0000259" key="1">
    <source>
        <dbReference type="Pfam" id="PF22934"/>
    </source>
</evidence>
<dbReference type="PANTHER" id="PTHR21220:SF0">
    <property type="entry name" value="DNA-DEPENDENT METALLOPROTEASE SPRTN"/>
    <property type="match status" value="1"/>
</dbReference>
<feature type="domain" description="Spartan-like zinc binding" evidence="1">
    <location>
        <begin position="97"/>
        <end position="124"/>
    </location>
</feature>
<accession>A0ABD2IK22</accession>
<organism evidence="2 3">
    <name type="scientific">Heterodera trifolii</name>
    <dbReference type="NCBI Taxonomy" id="157864"/>
    <lineage>
        <taxon>Eukaryota</taxon>
        <taxon>Metazoa</taxon>
        <taxon>Ecdysozoa</taxon>
        <taxon>Nematoda</taxon>
        <taxon>Chromadorea</taxon>
        <taxon>Rhabditida</taxon>
        <taxon>Tylenchina</taxon>
        <taxon>Tylenchomorpha</taxon>
        <taxon>Tylenchoidea</taxon>
        <taxon>Heteroderidae</taxon>
        <taxon>Heteroderinae</taxon>
        <taxon>Heterodera</taxon>
    </lineage>
</organism>
<proteinExistence type="predicted"/>
<gene>
    <name evidence="2" type="ORF">niasHT_038904</name>
</gene>
<dbReference type="AlphaFoldDB" id="A0ABD2IK22"/>
<dbReference type="InterPro" id="IPR055220">
    <property type="entry name" value="SPRTN_ZBD"/>
</dbReference>
<dbReference type="PANTHER" id="PTHR21220">
    <property type="entry name" value="DNA-DEPENDENT METALLOPROTEASE SPRTN"/>
    <property type="match status" value="1"/>
</dbReference>
<dbReference type="EMBL" id="JBICBT010001160">
    <property type="protein sequence ID" value="KAL3080467.1"/>
    <property type="molecule type" value="Genomic_DNA"/>
</dbReference>
<sequence length="140" mass="16503">MEAFNLDTKICFKIDQFSSFFQQRTGTKKRYPNTLNNGQFEIKCHLYSVDIRDEADGAISAIGIRKAFRIVLECQGQNFAITKYHAFHDEVLYYKRYIWRCNGPCRERGSTYGWIRRLRNEPPGGFIRQPWTGNVQTDDF</sequence>
<dbReference type="Proteomes" id="UP001620626">
    <property type="component" value="Unassembled WGS sequence"/>
</dbReference>
<dbReference type="InterPro" id="IPR044245">
    <property type="entry name" value="Spartan"/>
</dbReference>
<keyword evidence="3" id="KW-1185">Reference proteome</keyword>
<protein>
    <recommendedName>
        <fullName evidence="1">Spartan-like zinc binding domain-containing protein</fullName>
    </recommendedName>
</protein>
<comment type="caution">
    <text evidence="2">The sequence shown here is derived from an EMBL/GenBank/DDBJ whole genome shotgun (WGS) entry which is preliminary data.</text>
</comment>
<name>A0ABD2IK22_9BILA</name>